<evidence type="ECO:0000256" key="4">
    <source>
        <dbReference type="ARBA" id="ARBA00022840"/>
    </source>
</evidence>
<dbReference type="PANTHER" id="PTHR10457:SF7">
    <property type="entry name" value="GALACTOKINASE-RELATED"/>
    <property type="match status" value="1"/>
</dbReference>
<dbReference type="RefSeq" id="WP_186836145.1">
    <property type="nucleotide sequence ID" value="NZ_JACOPD010000002.1"/>
</dbReference>
<evidence type="ECO:0000259" key="6">
    <source>
        <dbReference type="Pfam" id="PF10509"/>
    </source>
</evidence>
<gene>
    <name evidence="7" type="ORF">H8S01_03090</name>
</gene>
<dbReference type="PANTHER" id="PTHR10457">
    <property type="entry name" value="MEVALONATE KINASE/GALACTOKINASE"/>
    <property type="match status" value="1"/>
</dbReference>
<protein>
    <submittedName>
        <fullName evidence="7">Galactokinase</fullName>
    </submittedName>
</protein>
<dbReference type="PRINTS" id="PR00959">
    <property type="entry name" value="MEVGALKINASE"/>
</dbReference>
<dbReference type="Pfam" id="PF00288">
    <property type="entry name" value="GHMP_kinases_N"/>
    <property type="match status" value="1"/>
</dbReference>
<evidence type="ECO:0000256" key="2">
    <source>
        <dbReference type="ARBA" id="ARBA00022741"/>
    </source>
</evidence>
<dbReference type="Gene3D" id="3.30.230.10">
    <property type="match status" value="1"/>
</dbReference>
<comment type="caution">
    <text evidence="7">The sequence shown here is derived from an EMBL/GenBank/DDBJ whole genome shotgun (WGS) entry which is preliminary data.</text>
</comment>
<evidence type="ECO:0000313" key="8">
    <source>
        <dbReference type="Proteomes" id="UP000628463"/>
    </source>
</evidence>
<dbReference type="Gene3D" id="3.30.70.890">
    <property type="entry name" value="GHMP kinase, C-terminal domain"/>
    <property type="match status" value="1"/>
</dbReference>
<reference evidence="7 8" key="1">
    <citation type="submission" date="2020-08" db="EMBL/GenBank/DDBJ databases">
        <title>Genome public.</title>
        <authorList>
            <person name="Liu C."/>
            <person name="Sun Q."/>
        </authorList>
    </citation>
    <scope>NUCLEOTIDE SEQUENCE [LARGE SCALE GENOMIC DNA]</scope>
    <source>
        <strain evidence="7 8">NSJ-43</strain>
    </source>
</reference>
<proteinExistence type="inferred from homology"/>
<sequence>MQTITLETNERYKHLEKGFIEKFGHATEYENGGNCTIQFFSAPGRSEIIGNHTDHNGGKVIAAAIDMDTIAAAAPNETDIIRIYSEGHEYIEVDLKSIADYVNNYNTDAKVCYLYDGSRSLVAGICTYIMKNGFDVGGFDAYVTTQVIPSAGVSSSASYEMLICAIINFIFNDNKMTENDCAKAGQYAENEFWHKSSGLMDQITCAVGGAVYMDFSDENEVKFTKKNLSFEKFGYSLVIVNTGKGHADLSEEYSAIPKEMFSVAEVLGCKRLCETNIDELMKVILNHDSYNDAGSILHSDRAVLRAIHFFEENERVDRMAEAIDNDDFDLIKRMIDESGKSSWELLQNCYCPNNPSEQKISLALTLTGRFLKGTDSVCRVQGGGFAGVIMCILPVKDVYSYKDYMEHIFGKGNVYVASIRNYGAVKVELV</sequence>
<evidence type="ECO:0000259" key="5">
    <source>
        <dbReference type="Pfam" id="PF00288"/>
    </source>
</evidence>
<dbReference type="PRINTS" id="PR00473">
    <property type="entry name" value="GALCTOKINASE"/>
</dbReference>
<feature type="domain" description="Galactokinase N-terminal" evidence="6">
    <location>
        <begin position="38"/>
        <end position="75"/>
    </location>
</feature>
<dbReference type="PIRSF" id="PIRSF000530">
    <property type="entry name" value="Galactokinase"/>
    <property type="match status" value="1"/>
</dbReference>
<dbReference type="InterPro" id="IPR006204">
    <property type="entry name" value="GHMP_kinase_N_dom"/>
</dbReference>
<keyword evidence="2" id="KW-0547">Nucleotide-binding</keyword>
<dbReference type="Proteomes" id="UP000628463">
    <property type="component" value="Unassembled WGS sequence"/>
</dbReference>
<keyword evidence="8" id="KW-1185">Reference proteome</keyword>
<keyword evidence="4" id="KW-0067">ATP-binding</keyword>
<comment type="similarity">
    <text evidence="1">Belongs to the GHMP kinase family. GalK subfamily.</text>
</comment>
<dbReference type="InterPro" id="IPR019539">
    <property type="entry name" value="GalKase_N"/>
</dbReference>
<name>A0ABR7FXM1_9FIRM</name>
<evidence type="ECO:0000313" key="7">
    <source>
        <dbReference type="EMBL" id="MBC5679947.1"/>
    </source>
</evidence>
<dbReference type="InterPro" id="IPR000705">
    <property type="entry name" value="Galactokinase"/>
</dbReference>
<feature type="domain" description="GHMP kinase N-terminal" evidence="5">
    <location>
        <begin position="123"/>
        <end position="209"/>
    </location>
</feature>
<dbReference type="EMBL" id="JACOPD010000002">
    <property type="protein sequence ID" value="MBC5679947.1"/>
    <property type="molecule type" value="Genomic_DNA"/>
</dbReference>
<evidence type="ECO:0000256" key="1">
    <source>
        <dbReference type="ARBA" id="ARBA00006566"/>
    </source>
</evidence>
<dbReference type="InterPro" id="IPR006206">
    <property type="entry name" value="Mevalonate/galactokinase"/>
</dbReference>
<dbReference type="InterPro" id="IPR020568">
    <property type="entry name" value="Ribosomal_Su5_D2-typ_SF"/>
</dbReference>
<keyword evidence="3" id="KW-0418">Kinase</keyword>
<dbReference type="Pfam" id="PF10509">
    <property type="entry name" value="GalKase_gal_bdg"/>
    <property type="match status" value="1"/>
</dbReference>
<accession>A0ABR7FXM1</accession>
<organism evidence="7 8">
    <name type="scientific">Lachnospira hominis</name>
    <name type="common">ex Liu et al. 2021</name>
    <dbReference type="NCBI Taxonomy" id="2763051"/>
    <lineage>
        <taxon>Bacteria</taxon>
        <taxon>Bacillati</taxon>
        <taxon>Bacillota</taxon>
        <taxon>Clostridia</taxon>
        <taxon>Lachnospirales</taxon>
        <taxon>Lachnospiraceae</taxon>
        <taxon>Lachnospira</taxon>
    </lineage>
</organism>
<keyword evidence="3" id="KW-0808">Transferase</keyword>
<dbReference type="InterPro" id="IPR014721">
    <property type="entry name" value="Ribsml_uS5_D2-typ_fold_subgr"/>
</dbReference>
<dbReference type="SUPFAM" id="SSF55060">
    <property type="entry name" value="GHMP Kinase, C-terminal domain"/>
    <property type="match status" value="1"/>
</dbReference>
<dbReference type="InterPro" id="IPR036554">
    <property type="entry name" value="GHMP_kinase_C_sf"/>
</dbReference>
<evidence type="ECO:0000256" key="3">
    <source>
        <dbReference type="ARBA" id="ARBA00022777"/>
    </source>
</evidence>
<dbReference type="SUPFAM" id="SSF54211">
    <property type="entry name" value="Ribosomal protein S5 domain 2-like"/>
    <property type="match status" value="1"/>
</dbReference>